<feature type="domain" description="ABC transmembrane type-1" evidence="12">
    <location>
        <begin position="810"/>
        <end position="1080"/>
    </location>
</feature>
<comment type="caution">
    <text evidence="13">The sequence shown here is derived from an EMBL/GenBank/DDBJ whole genome shotgun (WGS) entry which is preliminary data.</text>
</comment>
<dbReference type="PROSITE" id="PS50929">
    <property type="entry name" value="ABC_TM1F"/>
    <property type="match status" value="2"/>
</dbReference>
<evidence type="ECO:0000256" key="6">
    <source>
        <dbReference type="ARBA" id="ARBA00022840"/>
    </source>
</evidence>
<feature type="transmembrane region" description="Helical" evidence="9">
    <location>
        <begin position="321"/>
        <end position="343"/>
    </location>
</feature>
<dbReference type="SMART" id="SM00382">
    <property type="entry name" value="AAA"/>
    <property type="match status" value="2"/>
</dbReference>
<evidence type="ECO:0000313" key="14">
    <source>
        <dbReference type="Proteomes" id="UP001215280"/>
    </source>
</evidence>
<dbReference type="InterPro" id="IPR050173">
    <property type="entry name" value="ABC_transporter_C-like"/>
</dbReference>
<sequence>LLTDCTQIYVSLLAILSLYASPFISESASRHSNLIIVSTLGVYLYRDVLPLGTFSGVPQDPVDGILVTKIGLLGLTGVLIPLMTPRKYEPVGSATMKAPNPEQTASIISFASYSFLDPTIFLAKRLGRLPYDSLPPLADYDTAQHLKSKNFQHMQRKNHLLLGLIRVFHLDILVLAITSAFIVVAKFLAPMGMKHLLHYIETKGDGAAVRPWVWVLWLFLGSTIHSFAEQWYMFVVSRATVRVEVILTELVFEHALRIRVKSEPAMKGSTKGRNLLGKLNNMITTDIRLVIAAKSLMLSVVYMPLQLCLSVWFLYTTLGWSAFVGLATVFAMLPIPGYVSSWVQAAQRDLSRKRDARVQSVTETINLLRMIKLFGWEGKMSGEVAGKRQIELVSLWKRKVVDLVNGCINILVPIVTLIATFATYTIIMKQDLTASKVFGSMTVFNMFKVSVQSIISSWTQSITSKVSLDRMDDFLRNTELLDVYSSEKPMVVPQENHDDIGFHNARFSWSNEPIEGILESSARRFSLEIDDLVFKKGCINLILGQTGSGKTTMLLSLLGETYYTPSSPDSWYNLPRKGGVAYAAQESWVQSDTIKANIVFGSKFDAERYRKVLYQCCLERDLELFAAGDEQVVGERGLTLSGGQKARVTLARAVYSQADTLLLDDILASLDVHTSKWIVEKCFGGDLMAGRTILLVTHNIALTRSLSRFTVSLGLDGRITSQGSVGDALEKDAKLFSEASDDRAHFEATEEKGNTFPTSTKTPATSGKLIVPEETVQGNVGWSPVLLYLRSLGGNHPRVFFLALSAGLSLRNLAGNLQTWYLGHWSSQYDTRGYFQHLFTIVISGSILLLVFCFYACGFLLYTFGILRASELLHRQLIDSVLGTTLRWLDQTPTSRIIARATQDMGMVDGPVATALWTLIDHTVSMSITFCAIVLFNPVFLGPGLVFFMLGSYLGRLYMPARISVKRELSNTRSPVLGHFAATVAGLTSIRAYGCQEAFINESLRRLDRCTRAGRLAFDLTRWSSLRTQMLSNMFSASLAVYLVYFRHHSAADTGFSLHAAVNFGATISSWILHLNDFQLFSTLERIEGYINIEQEPKPTEDGKPPAHWPSSGELIVQNLSARYSEDSTNILHGLSFTVKSGQRIGVVGRTGSGKSSLTLALLRAIVTDGSVTYDGIATSSLNLDALRSKITIIPQMPELFSGKLRQNIDPLNQFGDPELIEALRAAGLFSLQKDNVITLETQISSGGGNLSIGQRQIIALARAIVRKSKLLILDEGVKLVVDYQTDTVIQSSLRNQLGSGVTVITVAHRLQTIVDADKIMVLDAGRLVEFDSPRNLLEIPGGHFRALLDESEDRDVLYGMI</sequence>
<evidence type="ECO:0000256" key="7">
    <source>
        <dbReference type="ARBA" id="ARBA00022989"/>
    </source>
</evidence>
<evidence type="ECO:0000256" key="1">
    <source>
        <dbReference type="ARBA" id="ARBA00004141"/>
    </source>
</evidence>
<proteinExistence type="predicted"/>
<dbReference type="GO" id="GO:0005524">
    <property type="term" value="F:ATP binding"/>
    <property type="evidence" value="ECO:0007669"/>
    <property type="project" value="UniProtKB-KW"/>
</dbReference>
<dbReference type="SUPFAM" id="SSF90123">
    <property type="entry name" value="ABC transporter transmembrane region"/>
    <property type="match status" value="2"/>
</dbReference>
<dbReference type="PANTHER" id="PTHR24223">
    <property type="entry name" value="ATP-BINDING CASSETTE SUB-FAMILY C"/>
    <property type="match status" value="1"/>
</dbReference>
<evidence type="ECO:0000313" key="13">
    <source>
        <dbReference type="EMBL" id="KAJ7730238.1"/>
    </source>
</evidence>
<evidence type="ECO:0000256" key="4">
    <source>
        <dbReference type="ARBA" id="ARBA00022737"/>
    </source>
</evidence>
<dbReference type="Pfam" id="PF00005">
    <property type="entry name" value="ABC_tran"/>
    <property type="match status" value="2"/>
</dbReference>
<feature type="transmembrane region" description="Helical" evidence="9">
    <location>
        <begin position="926"/>
        <end position="955"/>
    </location>
</feature>
<dbReference type="Gene3D" id="3.40.50.300">
    <property type="entry name" value="P-loop containing nucleotide triphosphate hydrolases"/>
    <property type="match status" value="2"/>
</dbReference>
<keyword evidence="4" id="KW-0677">Repeat</keyword>
<dbReference type="SUPFAM" id="SSF52540">
    <property type="entry name" value="P-loop containing nucleoside triphosphate hydrolases"/>
    <property type="match status" value="2"/>
</dbReference>
<dbReference type="FunFam" id="3.40.50.300:FF:000838">
    <property type="entry name" value="ABC multidrug transporter (Eurofung)"/>
    <property type="match status" value="1"/>
</dbReference>
<feature type="transmembrane region" description="Helical" evidence="9">
    <location>
        <begin position="296"/>
        <end position="315"/>
    </location>
</feature>
<keyword evidence="10" id="KW-0732">Signal</keyword>
<organism evidence="13 14">
    <name type="scientific">Mycena maculata</name>
    <dbReference type="NCBI Taxonomy" id="230809"/>
    <lineage>
        <taxon>Eukaryota</taxon>
        <taxon>Fungi</taxon>
        <taxon>Dikarya</taxon>
        <taxon>Basidiomycota</taxon>
        <taxon>Agaricomycotina</taxon>
        <taxon>Agaricomycetes</taxon>
        <taxon>Agaricomycetidae</taxon>
        <taxon>Agaricales</taxon>
        <taxon>Marasmiineae</taxon>
        <taxon>Mycenaceae</taxon>
        <taxon>Mycena</taxon>
    </lineage>
</organism>
<dbReference type="Pfam" id="PF00664">
    <property type="entry name" value="ABC_membrane"/>
    <property type="match status" value="2"/>
</dbReference>
<feature type="non-terminal residue" evidence="13">
    <location>
        <position position="1"/>
    </location>
</feature>
<dbReference type="InterPro" id="IPR027417">
    <property type="entry name" value="P-loop_NTPase"/>
</dbReference>
<evidence type="ECO:0000256" key="10">
    <source>
        <dbReference type="SAM" id="SignalP"/>
    </source>
</evidence>
<keyword evidence="5" id="KW-0547">Nucleotide-binding</keyword>
<dbReference type="PROSITE" id="PS50893">
    <property type="entry name" value="ABC_TRANSPORTER_2"/>
    <property type="match status" value="2"/>
</dbReference>
<dbReference type="EMBL" id="JARJLG010000192">
    <property type="protein sequence ID" value="KAJ7730238.1"/>
    <property type="molecule type" value="Genomic_DNA"/>
</dbReference>
<dbReference type="GO" id="GO:0016887">
    <property type="term" value="F:ATP hydrolysis activity"/>
    <property type="evidence" value="ECO:0007669"/>
    <property type="project" value="InterPro"/>
</dbReference>
<keyword evidence="6" id="KW-0067">ATP-binding</keyword>
<dbReference type="GO" id="GO:0140359">
    <property type="term" value="F:ABC-type transporter activity"/>
    <property type="evidence" value="ECO:0007669"/>
    <property type="project" value="InterPro"/>
</dbReference>
<keyword evidence="8 9" id="KW-0472">Membrane</keyword>
<feature type="domain" description="ABC transporter" evidence="11">
    <location>
        <begin position="1115"/>
        <end position="1350"/>
    </location>
</feature>
<accession>A0AAD7HY10</accession>
<keyword evidence="7 9" id="KW-1133">Transmembrane helix</keyword>
<dbReference type="InterPro" id="IPR003593">
    <property type="entry name" value="AAA+_ATPase"/>
</dbReference>
<dbReference type="InterPro" id="IPR017871">
    <property type="entry name" value="ABC_transporter-like_CS"/>
</dbReference>
<dbReference type="GO" id="GO:0016020">
    <property type="term" value="C:membrane"/>
    <property type="evidence" value="ECO:0007669"/>
    <property type="project" value="UniProtKB-SubCell"/>
</dbReference>
<dbReference type="FunFam" id="1.20.1560.10:FF:000013">
    <property type="entry name" value="ABC transporter C family member 2"/>
    <property type="match status" value="1"/>
</dbReference>
<dbReference type="CDD" id="cd03244">
    <property type="entry name" value="ABCC_MRP_domain2"/>
    <property type="match status" value="1"/>
</dbReference>
<gene>
    <name evidence="13" type="ORF">DFH07DRAFT_756400</name>
</gene>
<feature type="transmembrane region" description="Helical" evidence="9">
    <location>
        <begin position="209"/>
        <end position="228"/>
    </location>
</feature>
<keyword evidence="14" id="KW-1185">Reference proteome</keyword>
<feature type="signal peptide" evidence="10">
    <location>
        <begin position="1"/>
        <end position="20"/>
    </location>
</feature>
<dbReference type="InterPro" id="IPR011527">
    <property type="entry name" value="ABC1_TM_dom"/>
</dbReference>
<name>A0AAD7HY10_9AGAR</name>
<dbReference type="CDD" id="cd18604">
    <property type="entry name" value="ABC_6TM_VMR1_D2_like"/>
    <property type="match status" value="1"/>
</dbReference>
<dbReference type="PANTHER" id="PTHR24223:SF356">
    <property type="entry name" value="ATP-BINDING CASSETTE TRANSPORTER ABC4"/>
    <property type="match status" value="1"/>
</dbReference>
<feature type="transmembrane region" description="Helical" evidence="9">
    <location>
        <begin position="838"/>
        <end position="864"/>
    </location>
</feature>
<evidence type="ECO:0000259" key="12">
    <source>
        <dbReference type="PROSITE" id="PS50929"/>
    </source>
</evidence>
<dbReference type="PROSITE" id="PS00211">
    <property type="entry name" value="ABC_TRANSPORTER_1"/>
    <property type="match status" value="1"/>
</dbReference>
<keyword evidence="3 9" id="KW-0812">Transmembrane</keyword>
<feature type="domain" description="ABC transporter" evidence="11">
    <location>
        <begin position="512"/>
        <end position="741"/>
    </location>
</feature>
<evidence type="ECO:0000256" key="2">
    <source>
        <dbReference type="ARBA" id="ARBA00022448"/>
    </source>
</evidence>
<keyword evidence="13" id="KW-0378">Hydrolase</keyword>
<evidence type="ECO:0000256" key="3">
    <source>
        <dbReference type="ARBA" id="ARBA00022692"/>
    </source>
</evidence>
<evidence type="ECO:0000256" key="5">
    <source>
        <dbReference type="ARBA" id="ARBA00022741"/>
    </source>
</evidence>
<dbReference type="CDD" id="cd18596">
    <property type="entry name" value="ABC_6TM_VMR1_D1_like"/>
    <property type="match status" value="1"/>
</dbReference>
<reference evidence="13" key="1">
    <citation type="submission" date="2023-03" db="EMBL/GenBank/DDBJ databases">
        <title>Massive genome expansion in bonnet fungi (Mycena s.s.) driven by repeated elements and novel gene families across ecological guilds.</title>
        <authorList>
            <consortium name="Lawrence Berkeley National Laboratory"/>
            <person name="Harder C.B."/>
            <person name="Miyauchi S."/>
            <person name="Viragh M."/>
            <person name="Kuo A."/>
            <person name="Thoen E."/>
            <person name="Andreopoulos B."/>
            <person name="Lu D."/>
            <person name="Skrede I."/>
            <person name="Drula E."/>
            <person name="Henrissat B."/>
            <person name="Morin E."/>
            <person name="Kohler A."/>
            <person name="Barry K."/>
            <person name="LaButti K."/>
            <person name="Morin E."/>
            <person name="Salamov A."/>
            <person name="Lipzen A."/>
            <person name="Mereny Z."/>
            <person name="Hegedus B."/>
            <person name="Baldrian P."/>
            <person name="Stursova M."/>
            <person name="Weitz H."/>
            <person name="Taylor A."/>
            <person name="Grigoriev I.V."/>
            <person name="Nagy L.G."/>
            <person name="Martin F."/>
            <person name="Kauserud H."/>
        </authorList>
    </citation>
    <scope>NUCLEOTIDE SEQUENCE</scope>
    <source>
        <strain evidence="13">CBHHK188m</strain>
    </source>
</reference>
<feature type="chain" id="PRO_5041986362" evidence="10">
    <location>
        <begin position="21"/>
        <end position="1362"/>
    </location>
</feature>
<feature type="transmembrane region" description="Helical" evidence="9">
    <location>
        <begin position="160"/>
        <end position="189"/>
    </location>
</feature>
<protein>
    <submittedName>
        <fullName evidence="13">P-loop containing nucleoside triphosphate hydrolase protein</fullName>
    </submittedName>
</protein>
<evidence type="ECO:0000256" key="9">
    <source>
        <dbReference type="SAM" id="Phobius"/>
    </source>
</evidence>
<dbReference type="CDD" id="cd03250">
    <property type="entry name" value="ABCC_MRP_domain1"/>
    <property type="match status" value="1"/>
</dbReference>
<dbReference type="Proteomes" id="UP001215280">
    <property type="component" value="Unassembled WGS sequence"/>
</dbReference>
<dbReference type="Gene3D" id="1.20.1560.10">
    <property type="entry name" value="ABC transporter type 1, transmembrane domain"/>
    <property type="match status" value="2"/>
</dbReference>
<keyword evidence="2" id="KW-0813">Transport</keyword>
<feature type="domain" description="ABC transmembrane type-1" evidence="12">
    <location>
        <begin position="173"/>
        <end position="463"/>
    </location>
</feature>
<dbReference type="InterPro" id="IPR003439">
    <property type="entry name" value="ABC_transporter-like_ATP-bd"/>
</dbReference>
<evidence type="ECO:0000256" key="8">
    <source>
        <dbReference type="ARBA" id="ARBA00023136"/>
    </source>
</evidence>
<comment type="subcellular location">
    <subcellularLocation>
        <location evidence="1">Membrane</location>
        <topology evidence="1">Multi-pass membrane protein</topology>
    </subcellularLocation>
</comment>
<dbReference type="InterPro" id="IPR036640">
    <property type="entry name" value="ABC1_TM_sf"/>
</dbReference>
<feature type="transmembrane region" description="Helical" evidence="9">
    <location>
        <begin position="403"/>
        <end position="427"/>
    </location>
</feature>
<evidence type="ECO:0000259" key="11">
    <source>
        <dbReference type="PROSITE" id="PS50893"/>
    </source>
</evidence>